<comment type="caution">
    <text evidence="2">The sequence shown here is derived from an EMBL/GenBank/DDBJ whole genome shotgun (WGS) entry which is preliminary data.</text>
</comment>
<dbReference type="EMBL" id="SMFU01000007">
    <property type="protein sequence ID" value="TCK08201.1"/>
    <property type="molecule type" value="Genomic_DNA"/>
</dbReference>
<proteinExistence type="predicted"/>
<dbReference type="OrthoDB" id="8685508at2"/>
<organism evidence="2 3">
    <name type="scientific">Marinobacterium mangrovicola</name>
    <dbReference type="NCBI Taxonomy" id="1476959"/>
    <lineage>
        <taxon>Bacteria</taxon>
        <taxon>Pseudomonadati</taxon>
        <taxon>Pseudomonadota</taxon>
        <taxon>Gammaproteobacteria</taxon>
        <taxon>Oceanospirillales</taxon>
        <taxon>Oceanospirillaceae</taxon>
        <taxon>Marinobacterium</taxon>
    </lineage>
</organism>
<feature type="chain" id="PRO_5020688177" evidence="1">
    <location>
        <begin position="31"/>
        <end position="193"/>
    </location>
</feature>
<name>A0A4R1GM36_9GAMM</name>
<accession>A0A4R1GM36</accession>
<dbReference type="SUPFAM" id="SSF53254">
    <property type="entry name" value="Phosphoglycerate mutase-like"/>
    <property type="match status" value="1"/>
</dbReference>
<feature type="signal peptide" evidence="1">
    <location>
        <begin position="1"/>
        <end position="30"/>
    </location>
</feature>
<dbReference type="RefSeq" id="WP_132286439.1">
    <property type="nucleotide sequence ID" value="NZ_SMFU01000007.1"/>
</dbReference>
<gene>
    <name evidence="2" type="ORF">CLV83_0275</name>
</gene>
<reference evidence="2 3" key="1">
    <citation type="submission" date="2019-03" db="EMBL/GenBank/DDBJ databases">
        <title>Genomic Encyclopedia of Archaeal and Bacterial Type Strains, Phase II (KMG-II): from individual species to whole genera.</title>
        <authorList>
            <person name="Goeker M."/>
        </authorList>
    </citation>
    <scope>NUCLEOTIDE SEQUENCE [LARGE SCALE GENOMIC DNA]</scope>
    <source>
        <strain evidence="2 3">DSM 27697</strain>
    </source>
</reference>
<keyword evidence="3" id="KW-1185">Reference proteome</keyword>
<protein>
    <submittedName>
        <fullName evidence="2">Histidine phosphatase superfamily protein (Branch 1)</fullName>
    </submittedName>
</protein>
<dbReference type="AlphaFoldDB" id="A0A4R1GM36"/>
<dbReference type="CDD" id="cd07067">
    <property type="entry name" value="HP_PGM_like"/>
    <property type="match status" value="1"/>
</dbReference>
<keyword evidence="1" id="KW-0732">Signal</keyword>
<evidence type="ECO:0000313" key="3">
    <source>
        <dbReference type="Proteomes" id="UP000294546"/>
    </source>
</evidence>
<evidence type="ECO:0000313" key="2">
    <source>
        <dbReference type="EMBL" id="TCK08201.1"/>
    </source>
</evidence>
<dbReference type="Pfam" id="PF00300">
    <property type="entry name" value="His_Phos_1"/>
    <property type="match status" value="1"/>
</dbReference>
<sequence length="193" mass="21174">MTRLIACFRHRLALITLTLAAAFVPLGLSAQTLSEAVQEGGGIIVIRHALAPGVGDPANFQLGDCSTQRNLNEEGRDQARTIGQRLQQLGFGEAEVYSSQWCRCMDTAKLLGIVEVQPQPLLNSFFHNASAGVDQTRELKNWLLERGADQPAVLITHQVNITALLDIYPSSGEMILIRMEEGKPVVIAREQTR</sequence>
<dbReference type="InterPro" id="IPR029033">
    <property type="entry name" value="His_PPase_superfam"/>
</dbReference>
<dbReference type="Gene3D" id="3.40.50.1240">
    <property type="entry name" value="Phosphoglycerate mutase-like"/>
    <property type="match status" value="1"/>
</dbReference>
<evidence type="ECO:0000256" key="1">
    <source>
        <dbReference type="SAM" id="SignalP"/>
    </source>
</evidence>
<dbReference type="InterPro" id="IPR013078">
    <property type="entry name" value="His_Pase_superF_clade-1"/>
</dbReference>
<dbReference type="Proteomes" id="UP000294546">
    <property type="component" value="Unassembled WGS sequence"/>
</dbReference>